<gene>
    <name evidence="3" type="ordered locus">Clim_0778</name>
</gene>
<dbReference type="STRING" id="290315.Clim_0778"/>
<protein>
    <recommendedName>
        <fullName evidence="5">DUF2393 domain-containing protein</fullName>
    </recommendedName>
</protein>
<evidence type="ECO:0000313" key="4">
    <source>
        <dbReference type="Proteomes" id="UP000008841"/>
    </source>
</evidence>
<evidence type="ECO:0000256" key="2">
    <source>
        <dbReference type="SAM" id="SignalP"/>
    </source>
</evidence>
<dbReference type="Proteomes" id="UP000008841">
    <property type="component" value="Chromosome"/>
</dbReference>
<reference evidence="3 4" key="1">
    <citation type="submission" date="2008-05" db="EMBL/GenBank/DDBJ databases">
        <title>Complete sequence of Chlorobium limicola DSM 245.</title>
        <authorList>
            <consortium name="US DOE Joint Genome Institute"/>
            <person name="Lucas S."/>
            <person name="Copeland A."/>
            <person name="Lapidus A."/>
            <person name="Glavina del Rio T."/>
            <person name="Dalin E."/>
            <person name="Tice H."/>
            <person name="Bruce D."/>
            <person name="Goodwin L."/>
            <person name="Pitluck S."/>
            <person name="Schmutz J."/>
            <person name="Larimer F."/>
            <person name="Land M."/>
            <person name="Hauser L."/>
            <person name="Kyrpides N."/>
            <person name="Ovchinnikova G."/>
            <person name="Zhao F."/>
            <person name="Li T."/>
            <person name="Liu Z."/>
            <person name="Overmann J."/>
            <person name="Bryant D.A."/>
            <person name="Richardson P."/>
        </authorList>
    </citation>
    <scope>NUCLEOTIDE SEQUENCE [LARGE SCALE GENOMIC DNA]</scope>
    <source>
        <strain evidence="4">DSM 245 / NBRC 103803 / 6330</strain>
    </source>
</reference>
<feature type="signal peptide" evidence="2">
    <location>
        <begin position="1"/>
        <end position="27"/>
    </location>
</feature>
<dbReference type="HOGENOM" id="CLU_1452019_0_0_10"/>
<keyword evidence="2" id="KW-0732">Signal</keyword>
<accession>B3EHS8</accession>
<dbReference type="eggNOG" id="ENOG5033WTM">
    <property type="taxonomic scope" value="Bacteria"/>
</dbReference>
<dbReference type="EMBL" id="CP001097">
    <property type="protein sequence ID" value="ACD89858.1"/>
    <property type="molecule type" value="Genomic_DNA"/>
</dbReference>
<dbReference type="AlphaFoldDB" id="B3EHS8"/>
<feature type="region of interest" description="Disordered" evidence="1">
    <location>
        <begin position="164"/>
        <end position="188"/>
    </location>
</feature>
<sequence length="188" mass="20617" precursor="true">MKPSKLFRTLFMLCAIVLLMAHEAVYAEVVPAPTTTTPRLTVEKIPVYKLCADLKANLTLTKSSNGLVTISGTVTNVGVGNYNIASVTEVIMNLAYAPKYSYNMTGVSDVLTTKSFTALKRGASFTVNSSYQIPDFDSWASGNVQGNAKRLFTLRVIRQDMSPYKSGEDCNPENNSVSKEVAYRDLKH</sequence>
<organism evidence="3 4">
    <name type="scientific">Chlorobium limicola (strain DSM 245 / NBRC 103803 / 6330)</name>
    <dbReference type="NCBI Taxonomy" id="290315"/>
    <lineage>
        <taxon>Bacteria</taxon>
        <taxon>Pseudomonadati</taxon>
        <taxon>Chlorobiota</taxon>
        <taxon>Chlorobiia</taxon>
        <taxon>Chlorobiales</taxon>
        <taxon>Chlorobiaceae</taxon>
        <taxon>Chlorobium/Pelodictyon group</taxon>
        <taxon>Chlorobium</taxon>
    </lineage>
</organism>
<dbReference type="RefSeq" id="WP_012465738.1">
    <property type="nucleotide sequence ID" value="NC_010803.1"/>
</dbReference>
<evidence type="ECO:0000256" key="1">
    <source>
        <dbReference type="SAM" id="MobiDB-lite"/>
    </source>
</evidence>
<proteinExistence type="predicted"/>
<dbReference type="KEGG" id="cli:Clim_0778"/>
<feature type="chain" id="PRO_5002787827" description="DUF2393 domain-containing protein" evidence="2">
    <location>
        <begin position="28"/>
        <end position="188"/>
    </location>
</feature>
<evidence type="ECO:0008006" key="5">
    <source>
        <dbReference type="Google" id="ProtNLM"/>
    </source>
</evidence>
<dbReference type="OrthoDB" id="597622at2"/>
<name>B3EHS8_CHLL2</name>
<evidence type="ECO:0000313" key="3">
    <source>
        <dbReference type="EMBL" id="ACD89858.1"/>
    </source>
</evidence>